<evidence type="ECO:0000313" key="3">
    <source>
        <dbReference type="EMBL" id="RHW41555.1"/>
    </source>
</evidence>
<feature type="domain" description="DnaJ homologue subfamily C member 28 conserved" evidence="2">
    <location>
        <begin position="8"/>
        <end position="73"/>
    </location>
</feature>
<proteinExistence type="predicted"/>
<evidence type="ECO:0000259" key="2">
    <source>
        <dbReference type="Pfam" id="PF09350"/>
    </source>
</evidence>
<name>A0A417YW25_9BACI</name>
<accession>A0A417YW25</accession>
<dbReference type="EMBL" id="QWEG01000004">
    <property type="protein sequence ID" value="RHW41555.1"/>
    <property type="molecule type" value="Genomic_DNA"/>
</dbReference>
<dbReference type="Pfam" id="PF09350">
    <property type="entry name" value="DJC28_CD"/>
    <property type="match status" value="1"/>
</dbReference>
<dbReference type="RefSeq" id="WP_118920139.1">
    <property type="nucleotide sequence ID" value="NZ_QWEG01000004.1"/>
</dbReference>
<organism evidence="3 4">
    <name type="scientific">Neobacillus notoginsengisoli</name>
    <dbReference type="NCBI Taxonomy" id="1578198"/>
    <lineage>
        <taxon>Bacteria</taxon>
        <taxon>Bacillati</taxon>
        <taxon>Bacillota</taxon>
        <taxon>Bacilli</taxon>
        <taxon>Bacillales</taxon>
        <taxon>Bacillaceae</taxon>
        <taxon>Neobacillus</taxon>
    </lineage>
</organism>
<evidence type="ECO:0000313" key="4">
    <source>
        <dbReference type="Proteomes" id="UP000284416"/>
    </source>
</evidence>
<evidence type="ECO:0000256" key="1">
    <source>
        <dbReference type="SAM" id="Coils"/>
    </source>
</evidence>
<dbReference type="InterPro" id="IPR018961">
    <property type="entry name" value="DnaJ_homolog_subfam-C_membr-28"/>
</dbReference>
<feature type="coiled-coil region" evidence="1">
    <location>
        <begin position="59"/>
        <end position="86"/>
    </location>
</feature>
<dbReference type="Proteomes" id="UP000284416">
    <property type="component" value="Unassembled WGS sequence"/>
</dbReference>
<dbReference type="PANTHER" id="PTHR39158">
    <property type="entry name" value="OS08G0560600 PROTEIN"/>
    <property type="match status" value="1"/>
</dbReference>
<sequence>MDYFQIISEDRIKKAYKDGEFANLPGFGKPLPPDELANIPEDIRMAYRILKNGGYTEEATKLRQEIVAIENLIAESADEVERANMQKKLNQKLLRYNSIMSRRGEQTNSSIFKNYSQKVMKKLT</sequence>
<dbReference type="InterPro" id="IPR052573">
    <property type="entry name" value="DnaJ_C_subfamily_28"/>
</dbReference>
<dbReference type="OrthoDB" id="9798476at2"/>
<reference evidence="3 4" key="1">
    <citation type="journal article" date="2017" name="Int. J. Syst. Evol. Microbiol.">
        <title>Bacillus notoginsengisoli sp. nov., a novel bacterium isolated from the rhizosphere of Panax notoginseng.</title>
        <authorList>
            <person name="Zhang M.Y."/>
            <person name="Cheng J."/>
            <person name="Cai Y."/>
            <person name="Zhang T.Y."/>
            <person name="Wu Y.Y."/>
            <person name="Manikprabhu D."/>
            <person name="Li W.J."/>
            <person name="Zhang Y.X."/>
        </authorList>
    </citation>
    <scope>NUCLEOTIDE SEQUENCE [LARGE SCALE GENOMIC DNA]</scope>
    <source>
        <strain evidence="3 4">JCM 30743</strain>
    </source>
</reference>
<gene>
    <name evidence="3" type="ORF">D1B31_07485</name>
</gene>
<dbReference type="PANTHER" id="PTHR39158:SF1">
    <property type="entry name" value="DNAJ HOMOLOG SUBFAMILY C MEMBER 28"/>
    <property type="match status" value="1"/>
</dbReference>
<comment type="caution">
    <text evidence="3">The sequence shown here is derived from an EMBL/GenBank/DDBJ whole genome shotgun (WGS) entry which is preliminary data.</text>
</comment>
<protein>
    <submittedName>
        <fullName evidence="3">DUF1992 domain-containing protein</fullName>
    </submittedName>
</protein>
<keyword evidence="1" id="KW-0175">Coiled coil</keyword>
<dbReference type="AlphaFoldDB" id="A0A417YW25"/>
<keyword evidence="4" id="KW-1185">Reference proteome</keyword>